<dbReference type="STRING" id="168276.SAMN05444580_12412"/>
<feature type="chain" id="PRO_5011511971" evidence="1">
    <location>
        <begin position="30"/>
        <end position="139"/>
    </location>
</feature>
<evidence type="ECO:0000313" key="3">
    <source>
        <dbReference type="Proteomes" id="UP000199417"/>
    </source>
</evidence>
<sequence>MFKSILGTTMSTVAIVPIALVVGVGPAQASSHLTTTVTGGPTRVLVTTDRSTPGGTSHCMARVDSGPNQHYDATVDAPGSVTFRNVTAGTHAVTFDCGGGMGRSPATVEVKAADPFGDLVNGFLKQVGLTMFVTDPTCC</sequence>
<keyword evidence="1" id="KW-0732">Signal</keyword>
<accession>A0A1G7EGI6</accession>
<feature type="signal peptide" evidence="1">
    <location>
        <begin position="1"/>
        <end position="29"/>
    </location>
</feature>
<dbReference type="EMBL" id="FNAB01000024">
    <property type="protein sequence ID" value="SDE62763.1"/>
    <property type="molecule type" value="Genomic_DNA"/>
</dbReference>
<evidence type="ECO:0000313" key="2">
    <source>
        <dbReference type="EMBL" id="SDE62763.1"/>
    </source>
</evidence>
<proteinExistence type="predicted"/>
<name>A0A1G7EGI6_9NOCA</name>
<reference evidence="2 3" key="1">
    <citation type="submission" date="2016-10" db="EMBL/GenBank/DDBJ databases">
        <authorList>
            <person name="de Groot N.N."/>
        </authorList>
    </citation>
    <scope>NUCLEOTIDE SEQUENCE [LARGE SCALE GENOMIC DNA]</scope>
    <source>
        <strain evidence="2 3">JCM 11308</strain>
    </source>
</reference>
<protein>
    <submittedName>
        <fullName evidence="2">Uncharacterized protein</fullName>
    </submittedName>
</protein>
<keyword evidence="3" id="KW-1185">Reference proteome</keyword>
<dbReference type="Proteomes" id="UP000199417">
    <property type="component" value="Unassembled WGS sequence"/>
</dbReference>
<evidence type="ECO:0000256" key="1">
    <source>
        <dbReference type="SAM" id="SignalP"/>
    </source>
</evidence>
<gene>
    <name evidence="2" type="ORF">SAMN05444580_12412</name>
</gene>
<organism evidence="2 3">
    <name type="scientific">Rhodococcus tukisamuensis</name>
    <dbReference type="NCBI Taxonomy" id="168276"/>
    <lineage>
        <taxon>Bacteria</taxon>
        <taxon>Bacillati</taxon>
        <taxon>Actinomycetota</taxon>
        <taxon>Actinomycetes</taxon>
        <taxon>Mycobacteriales</taxon>
        <taxon>Nocardiaceae</taxon>
        <taxon>Rhodococcus</taxon>
    </lineage>
</organism>
<dbReference type="AlphaFoldDB" id="A0A1G7EGI6"/>